<feature type="domain" description="Expansin-like EG45" evidence="4">
    <location>
        <begin position="195"/>
        <end position="299"/>
    </location>
</feature>
<reference evidence="6" key="1">
    <citation type="submission" date="2020-06" db="EMBL/GenBank/DDBJ databases">
        <title>WGS assembly of Ceratodon purpureus strain R40.</title>
        <authorList>
            <person name="Carey S.B."/>
            <person name="Jenkins J."/>
            <person name="Shu S."/>
            <person name="Lovell J.T."/>
            <person name="Sreedasyam A."/>
            <person name="Maumus F."/>
            <person name="Tiley G.P."/>
            <person name="Fernandez-Pozo N."/>
            <person name="Barry K."/>
            <person name="Chen C."/>
            <person name="Wang M."/>
            <person name="Lipzen A."/>
            <person name="Daum C."/>
            <person name="Saski C.A."/>
            <person name="Payton A.C."/>
            <person name="Mcbreen J.C."/>
            <person name="Conrad R.E."/>
            <person name="Kollar L.M."/>
            <person name="Olsson S."/>
            <person name="Huttunen S."/>
            <person name="Landis J.B."/>
            <person name="Wickett N.J."/>
            <person name="Johnson M.G."/>
            <person name="Rensing S.A."/>
            <person name="Grimwood J."/>
            <person name="Schmutz J."/>
            <person name="Mcdaniel S.F."/>
        </authorList>
    </citation>
    <scope>NUCLEOTIDE SEQUENCE</scope>
    <source>
        <strain evidence="6">R40</strain>
    </source>
</reference>
<dbReference type="GO" id="GO:0008061">
    <property type="term" value="F:chitin binding"/>
    <property type="evidence" value="ECO:0007669"/>
    <property type="project" value="UniProtKB-UniRule"/>
</dbReference>
<sequence>MMTMHKTLSVVMGLILMSASMVGVTLAQGECSPSFPCAGGECCSQFGFCGCGPPYCGAGCIDNCNGCRVQGEKVADLSLNNAGECSPSNPCKGGECCSQFGFCGCTDAYCGEGCVDNCNGCAGRRENAHTLLNNVGECSKDNPCKGGECCSQFGFCGCTDDYCGNGCIDNCNGCGGKQAIREDSAQATYYTTYVPSSCYGFDTKPFPNGNMIAAASSDVFGNKAACGTYYEITCKGAASGGGNPCTKNPTVKVMVVDLCPGCNKNSFDLSKEAFSKIANLDAGRIKISAKRVSKYHKTNEENINEVV</sequence>
<dbReference type="Proteomes" id="UP000822688">
    <property type="component" value="Chromosome 4"/>
</dbReference>
<keyword evidence="7" id="KW-1185">Reference proteome</keyword>
<dbReference type="InterPro" id="IPR044206">
    <property type="entry name" value="EGC1/2"/>
</dbReference>
<dbReference type="PROSITE" id="PS00026">
    <property type="entry name" value="CHIT_BIND_I_1"/>
    <property type="match status" value="2"/>
</dbReference>
<dbReference type="CDD" id="cd22269">
    <property type="entry name" value="DPBB_EG45-like"/>
    <property type="match status" value="1"/>
</dbReference>
<dbReference type="AlphaFoldDB" id="A0A8T0I5E2"/>
<dbReference type="SUPFAM" id="SSF50685">
    <property type="entry name" value="Barwin-like endoglucanases"/>
    <property type="match status" value="1"/>
</dbReference>
<dbReference type="InterPro" id="IPR009009">
    <property type="entry name" value="RlpA-like_DPBB"/>
</dbReference>
<dbReference type="Gene3D" id="2.40.40.10">
    <property type="entry name" value="RlpA-like domain"/>
    <property type="match status" value="1"/>
</dbReference>
<feature type="disulfide bond" evidence="2">
    <location>
        <begin position="60"/>
        <end position="64"/>
    </location>
</feature>
<evidence type="ECO:0000313" key="7">
    <source>
        <dbReference type="Proteomes" id="UP000822688"/>
    </source>
</evidence>
<comment type="caution">
    <text evidence="6">The sequence shown here is derived from an EMBL/GenBank/DDBJ whole genome shotgun (WGS) entry which is preliminary data.</text>
</comment>
<feature type="signal peptide" evidence="3">
    <location>
        <begin position="1"/>
        <end position="27"/>
    </location>
</feature>
<dbReference type="Pfam" id="PF00187">
    <property type="entry name" value="Chitin_bind_1"/>
    <property type="match status" value="1"/>
</dbReference>
<dbReference type="OrthoDB" id="406505at2759"/>
<feature type="domain" description="Chitin-binding type-1" evidence="5">
    <location>
        <begin position="82"/>
        <end position="120"/>
    </location>
</feature>
<accession>A0A8T0I5E2</accession>
<dbReference type="SMART" id="SM00270">
    <property type="entry name" value="ChtBD1"/>
    <property type="match status" value="3"/>
</dbReference>
<feature type="disulfide bond" evidence="2">
    <location>
        <begin position="91"/>
        <end position="103"/>
    </location>
</feature>
<dbReference type="InterPro" id="IPR036861">
    <property type="entry name" value="Endochitinase-like_sf"/>
</dbReference>
<keyword evidence="2" id="KW-1015">Disulfide bond</keyword>
<dbReference type="GO" id="GO:0009627">
    <property type="term" value="P:systemic acquired resistance"/>
    <property type="evidence" value="ECO:0007669"/>
    <property type="project" value="InterPro"/>
</dbReference>
<gene>
    <name evidence="6" type="ORF">KC19_4G014500</name>
</gene>
<feature type="disulfide bond" evidence="2">
    <location>
        <begin position="167"/>
        <end position="171"/>
    </location>
</feature>
<feature type="disulfide bond" evidence="2">
    <location>
        <begin position="37"/>
        <end position="49"/>
    </location>
</feature>
<protein>
    <submittedName>
        <fullName evidence="6">Uncharacterized protein</fullName>
    </submittedName>
</protein>
<dbReference type="InterPro" id="IPR001002">
    <property type="entry name" value="Chitin-bd_1"/>
</dbReference>
<evidence type="ECO:0000259" key="5">
    <source>
        <dbReference type="PROSITE" id="PS50941"/>
    </source>
</evidence>
<keyword evidence="3" id="KW-0732">Signal</keyword>
<feature type="disulfide bond" evidence="2">
    <location>
        <begin position="96"/>
        <end position="110"/>
    </location>
</feature>
<dbReference type="PROSITE" id="PS50941">
    <property type="entry name" value="CHIT_BIND_I_2"/>
    <property type="match status" value="3"/>
</dbReference>
<dbReference type="SUPFAM" id="SSF57016">
    <property type="entry name" value="Plant lectins/antimicrobial peptides"/>
    <property type="match status" value="3"/>
</dbReference>
<dbReference type="EMBL" id="CM026424">
    <property type="protein sequence ID" value="KAG0578327.1"/>
    <property type="molecule type" value="Genomic_DNA"/>
</dbReference>
<evidence type="ECO:0000259" key="4">
    <source>
        <dbReference type="PROSITE" id="PS50842"/>
    </source>
</evidence>
<feature type="domain" description="Chitin-binding type-1" evidence="5">
    <location>
        <begin position="135"/>
        <end position="173"/>
    </location>
</feature>
<dbReference type="InterPro" id="IPR036908">
    <property type="entry name" value="RlpA-like_sf"/>
</dbReference>
<name>A0A8T0I5E2_CERPU</name>
<feature type="disulfide bond" evidence="2">
    <location>
        <begin position="42"/>
        <end position="56"/>
    </location>
</feature>
<dbReference type="SMART" id="SM00837">
    <property type="entry name" value="DPBB_1"/>
    <property type="match status" value="1"/>
</dbReference>
<feature type="domain" description="Chitin-binding type-1" evidence="5">
    <location>
        <begin position="28"/>
        <end position="66"/>
    </location>
</feature>
<feature type="chain" id="PRO_5035732171" evidence="3">
    <location>
        <begin position="28"/>
        <end position="307"/>
    </location>
</feature>
<organism evidence="6 7">
    <name type="scientific">Ceratodon purpureus</name>
    <name type="common">Fire moss</name>
    <name type="synonym">Dicranum purpureum</name>
    <dbReference type="NCBI Taxonomy" id="3225"/>
    <lineage>
        <taxon>Eukaryota</taxon>
        <taxon>Viridiplantae</taxon>
        <taxon>Streptophyta</taxon>
        <taxon>Embryophyta</taxon>
        <taxon>Bryophyta</taxon>
        <taxon>Bryophytina</taxon>
        <taxon>Bryopsida</taxon>
        <taxon>Dicranidae</taxon>
        <taxon>Pseudoditrichales</taxon>
        <taxon>Ditrichaceae</taxon>
        <taxon>Ceratodon</taxon>
    </lineage>
</organism>
<dbReference type="GO" id="GO:0048046">
    <property type="term" value="C:apoplast"/>
    <property type="evidence" value="ECO:0007669"/>
    <property type="project" value="InterPro"/>
</dbReference>
<dbReference type="InterPro" id="IPR018371">
    <property type="entry name" value="Chitin-binding_1_CS"/>
</dbReference>
<dbReference type="CDD" id="cd00035">
    <property type="entry name" value="ChtBD1"/>
    <property type="match status" value="3"/>
</dbReference>
<feature type="disulfide bond" evidence="2">
    <location>
        <begin position="114"/>
        <end position="118"/>
    </location>
</feature>
<keyword evidence="1 2" id="KW-0147">Chitin-binding</keyword>
<dbReference type="Pfam" id="PF03330">
    <property type="entry name" value="DPBB_1"/>
    <property type="match status" value="1"/>
</dbReference>
<dbReference type="InterPro" id="IPR007112">
    <property type="entry name" value="Expansin/allergen_DPBB_dom"/>
</dbReference>
<evidence type="ECO:0000256" key="1">
    <source>
        <dbReference type="ARBA" id="ARBA00022669"/>
    </source>
</evidence>
<dbReference type="PROSITE" id="PS50842">
    <property type="entry name" value="EXPANSIN_EG45"/>
    <property type="match status" value="1"/>
</dbReference>
<feature type="disulfide bond" evidence="2">
    <location>
        <begin position="144"/>
        <end position="156"/>
    </location>
</feature>
<dbReference type="Gene3D" id="3.30.60.10">
    <property type="entry name" value="Endochitinase-like"/>
    <property type="match status" value="3"/>
</dbReference>
<evidence type="ECO:0000313" key="6">
    <source>
        <dbReference type="EMBL" id="KAG0578327.1"/>
    </source>
</evidence>
<feature type="disulfide bond" evidence="2">
    <location>
        <begin position="149"/>
        <end position="163"/>
    </location>
</feature>
<dbReference type="PANTHER" id="PTHR47295">
    <property type="entry name" value="EG45-LIKE DOMAIN CONTAINING PROTEIN 1-RELATED"/>
    <property type="match status" value="1"/>
</dbReference>
<dbReference type="PANTHER" id="PTHR47295:SF15">
    <property type="entry name" value="EXPANSIN-LIKE EG45 DOMAIN-CONTAINING PROTEIN"/>
    <property type="match status" value="1"/>
</dbReference>
<evidence type="ECO:0000256" key="3">
    <source>
        <dbReference type="SAM" id="SignalP"/>
    </source>
</evidence>
<proteinExistence type="predicted"/>
<evidence type="ECO:0000256" key="2">
    <source>
        <dbReference type="PROSITE-ProRule" id="PRU00261"/>
    </source>
</evidence>
<comment type="caution">
    <text evidence="2">Lacks conserved residue(s) required for the propagation of feature annotation.</text>
</comment>